<protein>
    <submittedName>
        <fullName evidence="2">Uncharacterized protein</fullName>
    </submittedName>
</protein>
<evidence type="ECO:0000313" key="1">
    <source>
        <dbReference type="EMBL" id="GGU90357.1"/>
    </source>
</evidence>
<dbReference type="Gene3D" id="3.10.180.10">
    <property type="entry name" value="2,3-Dihydroxybiphenyl 1,2-Dioxygenase, domain 1"/>
    <property type="match status" value="1"/>
</dbReference>
<proteinExistence type="predicted"/>
<evidence type="ECO:0000313" key="3">
    <source>
        <dbReference type="Proteomes" id="UP000037395"/>
    </source>
</evidence>
<comment type="caution">
    <text evidence="2">The sequence shown here is derived from an EMBL/GenBank/DDBJ whole genome shotgun (WGS) entry which is preliminary data.</text>
</comment>
<gene>
    <name evidence="1" type="ORF">GCM10010502_49540</name>
    <name evidence="2" type="ORF">HS99_0019295</name>
</gene>
<dbReference type="EMBL" id="BMUB01000012">
    <property type="protein sequence ID" value="GGU90357.1"/>
    <property type="molecule type" value="Genomic_DNA"/>
</dbReference>
<organism evidence="2 3">
    <name type="scientific">Kitasatospora aureofaciens</name>
    <name type="common">Streptomyces aureofaciens</name>
    <dbReference type="NCBI Taxonomy" id="1894"/>
    <lineage>
        <taxon>Bacteria</taxon>
        <taxon>Bacillati</taxon>
        <taxon>Actinomycetota</taxon>
        <taxon>Actinomycetes</taxon>
        <taxon>Kitasatosporales</taxon>
        <taxon>Streptomycetaceae</taxon>
        <taxon>Kitasatospora</taxon>
    </lineage>
</organism>
<reference evidence="2 3" key="2">
    <citation type="submission" date="2014-07" db="EMBL/GenBank/DDBJ databases">
        <authorList>
            <person name="Zhang J.E."/>
            <person name="Yang H."/>
            <person name="Guo J."/>
            <person name="Deng Z."/>
            <person name="Luo H."/>
            <person name="Luo M."/>
            <person name="Zhao B."/>
        </authorList>
    </citation>
    <scope>NUCLEOTIDE SEQUENCE [LARGE SCALE GENOMIC DNA]</scope>
    <source>
        <strain evidence="2">ATCC 10762</strain>
        <strain evidence="3">ATCC 10762 / DSM 40127 / CCM 3239 / JCM 4008 / LMG 5968 / NBRC 12843 / NCIMB 8234 / A-377</strain>
    </source>
</reference>
<reference evidence="1" key="5">
    <citation type="submission" date="2020-09" db="EMBL/GenBank/DDBJ databases">
        <authorList>
            <person name="Sun Q."/>
            <person name="Ohkuma M."/>
        </authorList>
    </citation>
    <scope>NUCLEOTIDE SEQUENCE</scope>
    <source>
        <strain evidence="1">JCM 4434</strain>
    </source>
</reference>
<keyword evidence="3" id="KW-1185">Reference proteome</keyword>
<dbReference type="KEGG" id="kau:B6264_22030"/>
<evidence type="ECO:0000313" key="4">
    <source>
        <dbReference type="Proteomes" id="UP000610124"/>
    </source>
</evidence>
<reference evidence="2" key="3">
    <citation type="submission" date="2016-08" db="EMBL/GenBank/DDBJ databases">
        <title>Sequencing, Assembly and Comparative Genomics of S. aureofaciens ATCC 10762.</title>
        <authorList>
            <person name="Gradnigo J.S."/>
            <person name="Johnson N."/>
            <person name="Somerville G.A."/>
        </authorList>
    </citation>
    <scope>NUCLEOTIDE SEQUENCE [LARGE SCALE GENOMIC DNA]</scope>
    <source>
        <strain evidence="2">ATCC 10762</strain>
    </source>
</reference>
<evidence type="ECO:0000313" key="2">
    <source>
        <dbReference type="EMBL" id="OEV38814.1"/>
    </source>
</evidence>
<sequence length="123" mass="13089">MKVLTALARVYVDDLDAALPTLRELTGEESGLRFPYAGVEVARIGGLLVVAGTEKAVAPFRRVQATLLVDDLDGLGELLRAQGGELLDGPNQVPTGRNATARHPGGAVFEYVEFAKDRPAFAK</sequence>
<dbReference type="EMBL" id="JPRF03000012">
    <property type="protein sequence ID" value="OEV38814.1"/>
    <property type="molecule type" value="Genomic_DNA"/>
</dbReference>
<dbReference type="OrthoDB" id="1492945at2"/>
<accession>A0A1E7NDR7</accession>
<dbReference type="Proteomes" id="UP000610124">
    <property type="component" value="Unassembled WGS sequence"/>
</dbReference>
<reference evidence="1 4" key="1">
    <citation type="journal article" date="2014" name="Int. J. Syst. Evol. Microbiol.">
        <title>Complete genome sequence of Corynebacterium casei LMG S-19264T (=DSM 44701T), isolated from a smear-ripened cheese.</title>
        <authorList>
            <consortium name="US DOE Joint Genome Institute (JGI-PGF)"/>
            <person name="Walter F."/>
            <person name="Albersmeier A."/>
            <person name="Kalinowski J."/>
            <person name="Ruckert C."/>
        </authorList>
    </citation>
    <scope>NUCLEOTIDE SEQUENCE [LARGE SCALE GENOMIC DNA]</scope>
    <source>
        <strain evidence="1 4">JCM 4434</strain>
    </source>
</reference>
<dbReference type="InterPro" id="IPR029068">
    <property type="entry name" value="Glyas_Bleomycin-R_OHBP_Dase"/>
</dbReference>
<accession>A0A8H9LS25</accession>
<dbReference type="SUPFAM" id="SSF54593">
    <property type="entry name" value="Glyoxalase/Bleomycin resistance protein/Dihydroxybiphenyl dioxygenase"/>
    <property type="match status" value="1"/>
</dbReference>
<dbReference type="GeneID" id="97487964"/>
<dbReference type="AlphaFoldDB" id="A0A1E7NDR7"/>
<dbReference type="RefSeq" id="WP_030557888.1">
    <property type="nucleotide sequence ID" value="NZ_BMUB01000012.1"/>
</dbReference>
<dbReference type="Proteomes" id="UP000037395">
    <property type="component" value="Unassembled WGS sequence"/>
</dbReference>
<reference evidence="3" key="4">
    <citation type="submission" date="2016-08" db="EMBL/GenBank/DDBJ databases">
        <title>Sequencing, assembly and comparative genomics of S. aureofaciens ATCC 10762.</title>
        <authorList>
            <person name="Gradnigo J.S."/>
            <person name="Johnson N."/>
            <person name="Somerville G.A."/>
        </authorList>
    </citation>
    <scope>NUCLEOTIDE SEQUENCE [LARGE SCALE GENOMIC DNA]</scope>
    <source>
        <strain evidence="3">ATCC 10762 / DSM 40127 / CCM 3239 / JCM 4008 / LMG 5968 / NBRC 12843 / NCIMB 8234 / A-377</strain>
    </source>
</reference>
<name>A0A1E7NDR7_KITAU</name>